<gene>
    <name evidence="1" type="ORF">BACI348_90003</name>
</gene>
<protein>
    <submittedName>
        <fullName evidence="1">Uncharacterized protein</fullName>
    </submittedName>
</protein>
<evidence type="ECO:0000313" key="2">
    <source>
        <dbReference type="Proteomes" id="UP000433089"/>
    </source>
</evidence>
<sequence length="39" mass="4241">MYTPPVTPREFATPEVGEVTFMEPAAEGGADDWGEVVTR</sequence>
<dbReference type="AlphaFoldDB" id="A0A653YY22"/>
<reference evidence="1 2" key="1">
    <citation type="submission" date="2019-10" db="EMBL/GenBank/DDBJ databases">
        <authorList>
            <person name="Karimi E."/>
        </authorList>
    </citation>
    <scope>NUCLEOTIDE SEQUENCE [LARGE SCALE GENOMIC DNA]</scope>
    <source>
        <strain evidence="1">Bacillus sp. 348</strain>
    </source>
</reference>
<dbReference type="EMBL" id="CABWLH010000014">
    <property type="protein sequence ID" value="VXC47230.1"/>
    <property type="molecule type" value="Genomic_DNA"/>
</dbReference>
<accession>A0A653YY22</accession>
<dbReference type="Proteomes" id="UP000433089">
    <property type="component" value="Unassembled WGS sequence"/>
</dbReference>
<organism evidence="1 2">
    <name type="scientific">Bacillus altitudinis</name>
    <dbReference type="NCBI Taxonomy" id="293387"/>
    <lineage>
        <taxon>Bacteria</taxon>
        <taxon>Bacillati</taxon>
        <taxon>Bacillota</taxon>
        <taxon>Bacilli</taxon>
        <taxon>Bacillales</taxon>
        <taxon>Bacillaceae</taxon>
        <taxon>Bacillus</taxon>
    </lineage>
</organism>
<evidence type="ECO:0000313" key="1">
    <source>
        <dbReference type="EMBL" id="VXC47230.1"/>
    </source>
</evidence>
<name>A0A653YY22_BACAB</name>
<proteinExistence type="predicted"/>